<dbReference type="InterPro" id="IPR007554">
    <property type="entry name" value="Glycerophosphate_synth"/>
</dbReference>
<evidence type="ECO:0000256" key="1">
    <source>
        <dbReference type="ARBA" id="ARBA00004202"/>
    </source>
</evidence>
<evidence type="ECO:0000256" key="2">
    <source>
        <dbReference type="ARBA" id="ARBA00010488"/>
    </source>
</evidence>
<dbReference type="AlphaFoldDB" id="A0A542YLV3"/>
<dbReference type="GO" id="GO:0005886">
    <property type="term" value="C:plasma membrane"/>
    <property type="evidence" value="ECO:0007669"/>
    <property type="project" value="UniProtKB-SubCell"/>
</dbReference>
<dbReference type="Proteomes" id="UP000319516">
    <property type="component" value="Unassembled WGS sequence"/>
</dbReference>
<dbReference type="InterPro" id="IPR043149">
    <property type="entry name" value="TagF_N"/>
</dbReference>
<dbReference type="Pfam" id="PF04464">
    <property type="entry name" value="Glyphos_transf"/>
    <property type="match status" value="1"/>
</dbReference>
<feature type="domain" description="Glycosyltransferase 2-like" evidence="8">
    <location>
        <begin position="24"/>
        <end position="153"/>
    </location>
</feature>
<organism evidence="9 10">
    <name type="scientific">Ornithinicoccus hortensis</name>
    <dbReference type="NCBI Taxonomy" id="82346"/>
    <lineage>
        <taxon>Bacteria</taxon>
        <taxon>Bacillati</taxon>
        <taxon>Actinomycetota</taxon>
        <taxon>Actinomycetes</taxon>
        <taxon>Micrococcales</taxon>
        <taxon>Intrasporangiaceae</taxon>
        <taxon>Ornithinicoccus</taxon>
    </lineage>
</organism>
<evidence type="ECO:0000313" key="10">
    <source>
        <dbReference type="Proteomes" id="UP000319516"/>
    </source>
</evidence>
<evidence type="ECO:0000256" key="7">
    <source>
        <dbReference type="SAM" id="Coils"/>
    </source>
</evidence>
<dbReference type="CDD" id="cd00761">
    <property type="entry name" value="Glyco_tranf_GTA_type"/>
    <property type="match status" value="1"/>
</dbReference>
<name>A0A542YLV3_9MICO</name>
<keyword evidence="7" id="KW-0175">Coiled coil</keyword>
<dbReference type="Gene3D" id="3.40.50.11820">
    <property type="match status" value="1"/>
</dbReference>
<dbReference type="RefSeq" id="WP_141783266.1">
    <property type="nucleotide sequence ID" value="NZ_BAAAIK010000001.1"/>
</dbReference>
<protein>
    <submittedName>
        <fullName evidence="9">CDP-glycerol glycerophosphotransferase</fullName>
    </submittedName>
</protein>
<dbReference type="Gene3D" id="3.40.50.12580">
    <property type="match status" value="1"/>
</dbReference>
<proteinExistence type="inferred from homology"/>
<dbReference type="PANTHER" id="PTHR37316:SF3">
    <property type="entry name" value="TEICHOIC ACID GLYCEROL-PHOSPHATE TRANSFERASE"/>
    <property type="match status" value="1"/>
</dbReference>
<dbReference type="Pfam" id="PF00535">
    <property type="entry name" value="Glycos_transf_2"/>
    <property type="match status" value="1"/>
</dbReference>
<dbReference type="GO" id="GO:0047355">
    <property type="term" value="F:CDP-glycerol glycerophosphotransferase activity"/>
    <property type="evidence" value="ECO:0007669"/>
    <property type="project" value="InterPro"/>
</dbReference>
<dbReference type="PANTHER" id="PTHR37316">
    <property type="entry name" value="TEICHOIC ACID GLYCEROL-PHOSPHATE PRIMASE"/>
    <property type="match status" value="1"/>
</dbReference>
<dbReference type="SUPFAM" id="SSF53756">
    <property type="entry name" value="UDP-Glycosyltransferase/glycogen phosphorylase"/>
    <property type="match status" value="1"/>
</dbReference>
<reference evidence="9 10" key="1">
    <citation type="submission" date="2019-06" db="EMBL/GenBank/DDBJ databases">
        <title>Sequencing the genomes of 1000 actinobacteria strains.</title>
        <authorList>
            <person name="Klenk H.-P."/>
        </authorList>
    </citation>
    <scope>NUCLEOTIDE SEQUENCE [LARGE SCALE GENOMIC DNA]</scope>
    <source>
        <strain evidence="9 10">DSM 12335</strain>
    </source>
</reference>
<keyword evidence="4 9" id="KW-0808">Transferase</keyword>
<sequence length="1018" mass="111421">MDPAHAARKLAGATVRRFRKPTVSVVMPCRDGGTLLEPAIRSVLNQDLRDLELIVVDDGSTDDSVATVKRLAARDRRVRYLSTGGDGRGPGRARNLGVAAAKGRFLAFADADDQVLPGAYSAMSAALRRRGVDMVVGGYQRHGADGKHRPRLVERIHEKDLPAVDVEACPQVLDEVVIWNRLFRMSFWKRHVGPFSEEGNYEDREPALRAALNARQFSLLARDVYSWRLPDGRQTRSQQKENLSDLRERFAVARREVALLEKSQPVAQAQVWARLLGSDLGLYAVHVPSADDAYWEQFSAMAGWLAKRAPKEVWASVPVWERLLANCAAAGVRGDVEEILGTRAEDTSAVPLTVVDGTTLQADLEVVERLRTPLAPSLMVVPPEMVHAVGGIQRTEWVSSDEVQIDGYAYVPGLAGDTEGLTIRVLQKDALQAHELPLEARTDDTIDIESGDPWRSYRTGGFTVRAPASSWQPVPGPPRDLTLEVHLTWKGARWRVPLSLTLPPADPADLGGDAASTASDSAHVLIDDVQVDGAGIVLSGTTGPGTPELRVGLVTSSREFASAATPEEDGTFQATLRVTDGAALPSDGYFVRWAANGGPLSGWARPGVALREGPIESNSPIQRITARWHPGTTAVSVTVSPPLSLSERSRLGQRRLREVYRTAPLERAVLLEAFNGKTCGDNPGAIAGGLREAGVDVPLYWSVRDLSVPVPEGGTPLVIGSEDWHRVLSTATVLINNNNFPHWFTKRPGQFYLQTWHGTPIKRLLWDLPPGRVPLTYRRLMRRQVPMWDLLLAQTNAAERDLRSGLGYTGPVLVTEQPRNAVLAEGEAARQRARAHYGIPADARVILYAPTWREPDRTAARAGTWTDALDVEQLAVTTDAWVLVRSHHLSRRAPVGEARVIDVSSHPQVEELMLAADVLVSDYSSILHDWSLLGRPAMLFTPDLAHYRDAERGFYGGWPGSASWPLSTDEAELGELVLTALEVPPTLRESWADSRVTEGCREVVARVICCIGDAESEI</sequence>
<keyword evidence="5" id="KW-0777">Teichoic acid biosynthesis</keyword>
<evidence type="ECO:0000259" key="8">
    <source>
        <dbReference type="Pfam" id="PF00535"/>
    </source>
</evidence>
<dbReference type="SUPFAM" id="SSF53448">
    <property type="entry name" value="Nucleotide-diphospho-sugar transferases"/>
    <property type="match status" value="1"/>
</dbReference>
<evidence type="ECO:0000313" key="9">
    <source>
        <dbReference type="EMBL" id="TQL48944.1"/>
    </source>
</evidence>
<keyword evidence="3" id="KW-1003">Cell membrane</keyword>
<evidence type="ECO:0000256" key="4">
    <source>
        <dbReference type="ARBA" id="ARBA00022679"/>
    </source>
</evidence>
<dbReference type="GO" id="GO:0019350">
    <property type="term" value="P:teichoic acid biosynthetic process"/>
    <property type="evidence" value="ECO:0007669"/>
    <property type="project" value="UniProtKB-KW"/>
</dbReference>
<evidence type="ECO:0000256" key="5">
    <source>
        <dbReference type="ARBA" id="ARBA00022944"/>
    </source>
</evidence>
<evidence type="ECO:0000256" key="3">
    <source>
        <dbReference type="ARBA" id="ARBA00022475"/>
    </source>
</evidence>
<accession>A0A542YLV3</accession>
<dbReference type="InterPro" id="IPR029044">
    <property type="entry name" value="Nucleotide-diphossugar_trans"/>
</dbReference>
<keyword evidence="10" id="KW-1185">Reference proteome</keyword>
<dbReference type="InterPro" id="IPR001173">
    <property type="entry name" value="Glyco_trans_2-like"/>
</dbReference>
<dbReference type="EMBL" id="VFOP01000001">
    <property type="protein sequence ID" value="TQL48944.1"/>
    <property type="molecule type" value="Genomic_DNA"/>
</dbReference>
<feature type="coiled-coil region" evidence="7">
    <location>
        <begin position="236"/>
        <end position="263"/>
    </location>
</feature>
<dbReference type="InterPro" id="IPR043148">
    <property type="entry name" value="TagF_C"/>
</dbReference>
<dbReference type="InterPro" id="IPR051612">
    <property type="entry name" value="Teichoic_Acid_Biosynth"/>
</dbReference>
<comment type="similarity">
    <text evidence="2">Belongs to the CDP-glycerol glycerophosphotransferase family.</text>
</comment>
<evidence type="ECO:0000256" key="6">
    <source>
        <dbReference type="ARBA" id="ARBA00023136"/>
    </source>
</evidence>
<dbReference type="OrthoDB" id="8549922at2"/>
<gene>
    <name evidence="9" type="ORF">FB467_0006</name>
</gene>
<keyword evidence="6" id="KW-0472">Membrane</keyword>
<comment type="caution">
    <text evidence="9">The sequence shown here is derived from an EMBL/GenBank/DDBJ whole genome shotgun (WGS) entry which is preliminary data.</text>
</comment>
<dbReference type="Gene3D" id="3.90.550.10">
    <property type="entry name" value="Spore Coat Polysaccharide Biosynthesis Protein SpsA, Chain A"/>
    <property type="match status" value="1"/>
</dbReference>
<comment type="subcellular location">
    <subcellularLocation>
        <location evidence="1">Cell membrane</location>
        <topology evidence="1">Peripheral membrane protein</topology>
    </subcellularLocation>
</comment>